<dbReference type="RefSeq" id="WP_130980745.1">
    <property type="nucleotide sequence ID" value="NZ_SISG01000001.1"/>
</dbReference>
<protein>
    <submittedName>
        <fullName evidence="1">MmcQ/YjbR family DNA-binding protein</fullName>
    </submittedName>
</protein>
<evidence type="ECO:0000313" key="1">
    <source>
        <dbReference type="EMBL" id="TBN56635.1"/>
    </source>
</evidence>
<dbReference type="InterPro" id="IPR058532">
    <property type="entry name" value="YjbR/MT2646/Rv2570-like"/>
</dbReference>
<reference evidence="2" key="1">
    <citation type="submission" date="2019-02" db="EMBL/GenBank/DDBJ databases">
        <title>Glaciihabitans arcticus sp. nov., a psychrotolerant bacterium isolated from polar soil.</title>
        <authorList>
            <person name="Dahal R.H."/>
        </authorList>
    </citation>
    <scope>NUCLEOTIDE SEQUENCE [LARGE SCALE GENOMIC DNA]</scope>
    <source>
        <strain evidence="2">RP-3-7</strain>
    </source>
</reference>
<keyword evidence="1" id="KW-0238">DNA-binding</keyword>
<dbReference type="Proteomes" id="UP000294194">
    <property type="component" value="Unassembled WGS sequence"/>
</dbReference>
<evidence type="ECO:0000313" key="2">
    <source>
        <dbReference type="Proteomes" id="UP000294194"/>
    </source>
</evidence>
<dbReference type="Pfam" id="PF04237">
    <property type="entry name" value="YjbR"/>
    <property type="match status" value="1"/>
</dbReference>
<dbReference type="InterPro" id="IPR007351">
    <property type="entry name" value="YjbR"/>
</dbReference>
<dbReference type="PANTHER" id="PTHR35145">
    <property type="entry name" value="CYTOPLASMIC PROTEIN-RELATED"/>
    <property type="match status" value="1"/>
</dbReference>
<dbReference type="PANTHER" id="PTHR35145:SF1">
    <property type="entry name" value="CYTOPLASMIC PROTEIN"/>
    <property type="match status" value="1"/>
</dbReference>
<dbReference type="SUPFAM" id="SSF142906">
    <property type="entry name" value="YjbR-like"/>
    <property type="match status" value="1"/>
</dbReference>
<dbReference type="Gene3D" id="3.90.1150.30">
    <property type="match status" value="1"/>
</dbReference>
<dbReference type="GO" id="GO:0003677">
    <property type="term" value="F:DNA binding"/>
    <property type="evidence" value="ECO:0007669"/>
    <property type="project" value="UniProtKB-KW"/>
</dbReference>
<sequence>MTPDELLEFCLALPQAVETYPFGEETTVFKTEGNGKIFALTSLAASPLSVSLKIDPADSLALQADYPAITPGYHLNKKHWVSVVLDGSVPTQLVEEMIRGSHALVRPRIPKAR</sequence>
<dbReference type="InterPro" id="IPR038056">
    <property type="entry name" value="YjbR-like_sf"/>
</dbReference>
<dbReference type="AlphaFoldDB" id="A0A4Q9GPU3"/>
<dbReference type="EMBL" id="SISG01000001">
    <property type="protein sequence ID" value="TBN56635.1"/>
    <property type="molecule type" value="Genomic_DNA"/>
</dbReference>
<gene>
    <name evidence="1" type="ORF">EYE40_04045</name>
</gene>
<accession>A0A4Q9GPU3</accession>
<comment type="caution">
    <text evidence="1">The sequence shown here is derived from an EMBL/GenBank/DDBJ whole genome shotgun (WGS) entry which is preliminary data.</text>
</comment>
<keyword evidence="2" id="KW-1185">Reference proteome</keyword>
<organism evidence="1 2">
    <name type="scientific">Glaciihabitans arcticus</name>
    <dbReference type="NCBI Taxonomy" id="2668039"/>
    <lineage>
        <taxon>Bacteria</taxon>
        <taxon>Bacillati</taxon>
        <taxon>Actinomycetota</taxon>
        <taxon>Actinomycetes</taxon>
        <taxon>Micrococcales</taxon>
        <taxon>Microbacteriaceae</taxon>
        <taxon>Glaciihabitans</taxon>
    </lineage>
</organism>
<proteinExistence type="predicted"/>
<name>A0A4Q9GPU3_9MICO</name>